<feature type="compositionally biased region" description="Polar residues" evidence="1">
    <location>
        <begin position="103"/>
        <end position="113"/>
    </location>
</feature>
<evidence type="ECO:0000256" key="1">
    <source>
        <dbReference type="SAM" id="MobiDB-lite"/>
    </source>
</evidence>
<feature type="compositionally biased region" description="Polar residues" evidence="1">
    <location>
        <begin position="264"/>
        <end position="273"/>
    </location>
</feature>
<feature type="compositionally biased region" description="Low complexity" evidence="1">
    <location>
        <begin position="202"/>
        <end position="213"/>
    </location>
</feature>
<dbReference type="AlphaFoldDB" id="A0A8D9DW78"/>
<sequence>MGKALDFLLGEEIGSIKTRETLKALVNAPSNLVALKRDEVNIISGALEMSQKKSDRSKTKDTPQIGNQKQTGPVPANGKLSTPVKQAGQTPSKSDGKGPKGGNSINQIGQTSPKSDKGTTPLKSTGQTSLITATPQKGNPKQDGQILGKVTPQPKPTGPSLNSKPKQDSSQNTSPAKPRTTNEPIPTGHLADLIFKAFGTKESPSPSENGSPPKQAGENSPKIQKAGSGSTSNPGKQTPAKQGGSIQPKPQSANSILNRDKQTSAKQDGQTQPKPHKVSPAPNQAKQKNQTQPKSQRATSAPTLPLKSKTTWSNTSKTRRLNIIEVPNRYTSSKTVRTDAIKTGSSNSIEISKSYSCPKSRQTNAGQTSWPNSCKAKWTNSIEISNRNTSKTA</sequence>
<proteinExistence type="predicted"/>
<feature type="region of interest" description="Disordered" evidence="1">
    <location>
        <begin position="47"/>
        <end position="320"/>
    </location>
</feature>
<accession>A0A8D9DW78</accession>
<feature type="compositionally biased region" description="Polar residues" evidence="1">
    <location>
        <begin position="121"/>
        <end position="139"/>
    </location>
</feature>
<feature type="compositionally biased region" description="Polar residues" evidence="1">
    <location>
        <begin position="79"/>
        <end position="90"/>
    </location>
</feature>
<feature type="compositionally biased region" description="Polar residues" evidence="1">
    <location>
        <begin position="217"/>
        <end position="257"/>
    </location>
</feature>
<feature type="compositionally biased region" description="Polar residues" evidence="1">
    <location>
        <begin position="159"/>
        <end position="184"/>
    </location>
</feature>
<organism evidence="2">
    <name type="scientific">Cacopsylla melanoneura</name>
    <dbReference type="NCBI Taxonomy" id="428564"/>
    <lineage>
        <taxon>Eukaryota</taxon>
        <taxon>Metazoa</taxon>
        <taxon>Ecdysozoa</taxon>
        <taxon>Arthropoda</taxon>
        <taxon>Hexapoda</taxon>
        <taxon>Insecta</taxon>
        <taxon>Pterygota</taxon>
        <taxon>Neoptera</taxon>
        <taxon>Paraneoptera</taxon>
        <taxon>Hemiptera</taxon>
        <taxon>Sternorrhyncha</taxon>
        <taxon>Psylloidea</taxon>
        <taxon>Psyllidae</taxon>
        <taxon>Psyllinae</taxon>
        <taxon>Cacopsylla</taxon>
    </lineage>
</organism>
<protein>
    <submittedName>
        <fullName evidence="2">Uncharacterized protein</fullName>
    </submittedName>
</protein>
<feature type="compositionally biased region" description="Polar residues" evidence="1">
    <location>
        <begin position="62"/>
        <end position="71"/>
    </location>
</feature>
<name>A0A8D9DW78_9HEMI</name>
<evidence type="ECO:0000313" key="2">
    <source>
        <dbReference type="EMBL" id="CAG6729525.1"/>
    </source>
</evidence>
<reference evidence="2" key="1">
    <citation type="submission" date="2021-05" db="EMBL/GenBank/DDBJ databases">
        <authorList>
            <person name="Alioto T."/>
            <person name="Alioto T."/>
            <person name="Gomez Garrido J."/>
        </authorList>
    </citation>
    <scope>NUCLEOTIDE SEQUENCE</scope>
</reference>
<dbReference type="EMBL" id="HBUF01379099">
    <property type="protein sequence ID" value="CAG6729525.1"/>
    <property type="molecule type" value="Transcribed_RNA"/>
</dbReference>
<feature type="compositionally biased region" description="Low complexity" evidence="1">
    <location>
        <begin position="307"/>
        <end position="316"/>
    </location>
</feature>
<feature type="compositionally biased region" description="Polar residues" evidence="1">
    <location>
        <begin position="281"/>
        <end position="302"/>
    </location>
</feature>
<feature type="compositionally biased region" description="Basic and acidic residues" evidence="1">
    <location>
        <begin position="50"/>
        <end position="61"/>
    </location>
</feature>